<dbReference type="InterPro" id="IPR001878">
    <property type="entry name" value="Znf_CCHC"/>
</dbReference>
<gene>
    <name evidence="3" type="ORF">Taro_002006</name>
</gene>
<name>A0A843TF72_COLES</name>
<dbReference type="EMBL" id="NMUH01000045">
    <property type="protein sequence ID" value="MQL69695.1"/>
    <property type="molecule type" value="Genomic_DNA"/>
</dbReference>
<dbReference type="InterPro" id="IPR036875">
    <property type="entry name" value="Znf_CCHC_sf"/>
</dbReference>
<keyword evidence="1" id="KW-0863">Zinc-finger</keyword>
<sequence length="166" mass="18986">MVKKGQLLEDATDFTDRIKGKFVKKELTLGLSSAKPIIGKKRPFSIMEGPSQEKKPKVFIPNTPAKSNCKHCDKPGHTADECWRKVGACLRCGSRKQRIPECLLLKEHERRTNANLAHQEQRRTAGEWSFFLNRALLRPVHNLVLDLHKGEAEENEYTHEDGEDQE</sequence>
<comment type="caution">
    <text evidence="3">The sequence shown here is derived from an EMBL/GenBank/DDBJ whole genome shotgun (WGS) entry which is preliminary data.</text>
</comment>
<dbReference type="PROSITE" id="PS50158">
    <property type="entry name" value="ZF_CCHC"/>
    <property type="match status" value="1"/>
</dbReference>
<dbReference type="Proteomes" id="UP000652761">
    <property type="component" value="Unassembled WGS sequence"/>
</dbReference>
<keyword evidence="4" id="KW-1185">Reference proteome</keyword>
<evidence type="ECO:0000313" key="4">
    <source>
        <dbReference type="Proteomes" id="UP000652761"/>
    </source>
</evidence>
<reference evidence="3" key="1">
    <citation type="submission" date="2017-07" db="EMBL/GenBank/DDBJ databases">
        <title>Taro Niue Genome Assembly and Annotation.</title>
        <authorList>
            <person name="Atibalentja N."/>
            <person name="Keating K."/>
            <person name="Fields C.J."/>
        </authorList>
    </citation>
    <scope>NUCLEOTIDE SEQUENCE</scope>
    <source>
        <strain evidence="3">Niue_2</strain>
        <tissue evidence="3">Leaf</tissue>
    </source>
</reference>
<accession>A0A843TF72</accession>
<organism evidence="3 4">
    <name type="scientific">Colocasia esculenta</name>
    <name type="common">Wild taro</name>
    <name type="synonym">Arum esculentum</name>
    <dbReference type="NCBI Taxonomy" id="4460"/>
    <lineage>
        <taxon>Eukaryota</taxon>
        <taxon>Viridiplantae</taxon>
        <taxon>Streptophyta</taxon>
        <taxon>Embryophyta</taxon>
        <taxon>Tracheophyta</taxon>
        <taxon>Spermatophyta</taxon>
        <taxon>Magnoliopsida</taxon>
        <taxon>Liliopsida</taxon>
        <taxon>Araceae</taxon>
        <taxon>Aroideae</taxon>
        <taxon>Colocasieae</taxon>
        <taxon>Colocasia</taxon>
    </lineage>
</organism>
<dbReference type="GO" id="GO:0003676">
    <property type="term" value="F:nucleic acid binding"/>
    <property type="evidence" value="ECO:0007669"/>
    <property type="project" value="InterPro"/>
</dbReference>
<evidence type="ECO:0000259" key="2">
    <source>
        <dbReference type="PROSITE" id="PS50158"/>
    </source>
</evidence>
<protein>
    <recommendedName>
        <fullName evidence="2">CCHC-type domain-containing protein</fullName>
    </recommendedName>
</protein>
<dbReference type="GO" id="GO:0008270">
    <property type="term" value="F:zinc ion binding"/>
    <property type="evidence" value="ECO:0007669"/>
    <property type="project" value="UniProtKB-KW"/>
</dbReference>
<dbReference type="AlphaFoldDB" id="A0A843TF72"/>
<evidence type="ECO:0000313" key="3">
    <source>
        <dbReference type="EMBL" id="MQL69695.1"/>
    </source>
</evidence>
<keyword evidence="1" id="KW-0862">Zinc</keyword>
<proteinExistence type="predicted"/>
<dbReference type="SUPFAM" id="SSF57756">
    <property type="entry name" value="Retrovirus zinc finger-like domains"/>
    <property type="match status" value="1"/>
</dbReference>
<keyword evidence="1" id="KW-0479">Metal-binding</keyword>
<evidence type="ECO:0000256" key="1">
    <source>
        <dbReference type="PROSITE-ProRule" id="PRU00047"/>
    </source>
</evidence>
<feature type="domain" description="CCHC-type" evidence="2">
    <location>
        <begin position="69"/>
        <end position="82"/>
    </location>
</feature>
<dbReference type="OrthoDB" id="7608935at2759"/>